<dbReference type="GO" id="GO:0005829">
    <property type="term" value="C:cytosol"/>
    <property type="evidence" value="ECO:0007669"/>
    <property type="project" value="TreeGrafter"/>
</dbReference>
<dbReference type="PROSITE" id="PS00436">
    <property type="entry name" value="PEROXIDASE_2"/>
    <property type="match status" value="1"/>
</dbReference>
<evidence type="ECO:0000256" key="6">
    <source>
        <dbReference type="ARBA" id="ARBA00023324"/>
    </source>
</evidence>
<dbReference type="PROSITE" id="PS50873">
    <property type="entry name" value="PEROXIDASE_4"/>
    <property type="match status" value="2"/>
</dbReference>
<feature type="signal peptide" evidence="9 10">
    <location>
        <begin position="1"/>
        <end position="23"/>
    </location>
</feature>
<keyword evidence="9" id="KW-1015">Disulfide bond</keyword>
<dbReference type="Pfam" id="PF00141">
    <property type="entry name" value="peroxidase"/>
    <property type="match status" value="2"/>
</dbReference>
<keyword evidence="9 10" id="KW-0732">Signal</keyword>
<dbReference type="InterPro" id="IPR019793">
    <property type="entry name" value="Peroxidases_heam-ligand_BS"/>
</dbReference>
<evidence type="ECO:0000256" key="3">
    <source>
        <dbReference type="ARBA" id="ARBA00022723"/>
    </source>
</evidence>
<keyword evidence="13" id="KW-1185">Reference proteome</keyword>
<comment type="caution">
    <text evidence="9">Lacks conserved residue(s) required for the propagation of feature annotation.</text>
</comment>
<dbReference type="NCBIfam" id="NF011635">
    <property type="entry name" value="PRK15061.1"/>
    <property type="match status" value="1"/>
</dbReference>
<dbReference type="GO" id="GO:0005576">
    <property type="term" value="C:extracellular region"/>
    <property type="evidence" value="ECO:0007669"/>
    <property type="project" value="UniProtKB-SubCell"/>
</dbReference>
<dbReference type="InterPro" id="IPR000763">
    <property type="entry name" value="Catalase_peroxidase"/>
</dbReference>
<sequence precursor="true">MAGWISIKKALVFATSVIALANGAACPYSGVGDGLKPRSLLDPEHRLEPRFHTGSDFGRCLSKRLSKFAGGGSRSWDWWPCELSLNVLRQNGKESNPLGADVIYANEFAKLDFEQLKKDITEMQTNSQDWWPADFGNYGGFWIRLSWHNAGTYRAVDGRGGAGEGQQRFAPLNSWPDNQNLDKARRLLWPIKQKYGSKISWADLFVLAGHTALNNMGFPPHGFAAGRVDTWQADEGIFWGAETAMFPTEPGSNSVRYNGSTDIYARADTLEAPLADTNMGLIYVDPEGPSGIPDPKASALDIRKTFTRMAMNDEETVALIAGGHAFGKTHGAVAGKYIGPEPNAAPITEQQLGWKNHYKSGYADNTYTSGLEVIWSETPTKWANHYLHSLLTRNFSHTNSPAGGHQWECLGCNASIPDPFKPNVWHRPRMMTSDIALKEDPIYRNISETFYKDFNLFTEKFGLAWYKLLHRDMGPITRYLGPDIPKGPLKLWQDPVPEAKYQMIDANDTTSLKSEILNTQGLNISNLVTTAWGAAASFRISDKRGGANGGRIQLEPQKRWASNNPARLQIVLNGLKSVQSKFNKANSAKQVSLADLVVLGGTAAVEAAAKAAGINLAVRFTPGRNDTTQALTDISTFKYLKPIADGFVNYGVGIGRSTTEEILVDKAGLLTLSTPEMTVLVGGMRALNANYDGSSHGILTSRPGQLTNDFFVNLLNISTTWQPIANTNQEFFQGNDRASGQPLYTATRSDLILGSHPELRAVSEVYGSADASEKFAKDFASAWSKVMELDRYDLKNRLQDEVQLD</sequence>
<feature type="chain" id="PRO_5042300785" description="Catalase-peroxidase" evidence="9 10">
    <location>
        <begin position="24"/>
        <end position="805"/>
    </location>
</feature>
<dbReference type="PROSITE" id="PS00435">
    <property type="entry name" value="PEROXIDASE_1"/>
    <property type="match status" value="1"/>
</dbReference>
<dbReference type="InterPro" id="IPR019794">
    <property type="entry name" value="Peroxidases_AS"/>
</dbReference>
<comment type="PTM">
    <text evidence="9">Formation of the three residue Trp-Tyr-Met cross-link is important for the catalase, but not the peroxidase activity of the enzyme.</text>
</comment>
<keyword evidence="1 9" id="KW-0575">Peroxidase</keyword>
<protein>
    <recommendedName>
        <fullName evidence="9 10">Catalase-peroxidase</fullName>
        <shortName evidence="9">CP</shortName>
        <ecNumber evidence="9 10">1.11.1.21</ecNumber>
    </recommendedName>
    <alternativeName>
        <fullName evidence="9">Peroxidase/catalase</fullName>
    </alternativeName>
</protein>
<dbReference type="Gene3D" id="1.10.420.10">
    <property type="entry name" value="Peroxidase, domain 2"/>
    <property type="match status" value="2"/>
</dbReference>
<dbReference type="GO" id="GO:0004096">
    <property type="term" value="F:catalase activity"/>
    <property type="evidence" value="ECO:0007669"/>
    <property type="project" value="UniProtKB-UniRule"/>
</dbReference>
<feature type="cross-link" description="Tryptophyl-tyrosyl-methioninium (Tyr-Met) (with Trp-147)" evidence="9">
    <location>
        <begin position="283"/>
        <end position="309"/>
    </location>
</feature>
<comment type="caution">
    <text evidence="12">The sequence shown here is derived from an EMBL/GenBank/DDBJ whole genome shotgun (WGS) entry which is preliminary data.</text>
</comment>
<evidence type="ECO:0000256" key="4">
    <source>
        <dbReference type="ARBA" id="ARBA00023002"/>
    </source>
</evidence>
<name>A0AAJ0GBR6_9PEZI</name>
<evidence type="ECO:0000313" key="12">
    <source>
        <dbReference type="EMBL" id="KAK3052591.1"/>
    </source>
</evidence>
<dbReference type="HAMAP" id="MF_01961">
    <property type="entry name" value="Catal_peroxid"/>
    <property type="match status" value="1"/>
</dbReference>
<accession>A0AAJ0GBR6</accession>
<evidence type="ECO:0000256" key="10">
    <source>
        <dbReference type="RuleBase" id="RU003451"/>
    </source>
</evidence>
<dbReference type="PRINTS" id="PR00460">
    <property type="entry name" value="BPEROXIDASE"/>
</dbReference>
<organism evidence="12 13">
    <name type="scientific">Extremus antarcticus</name>
    <dbReference type="NCBI Taxonomy" id="702011"/>
    <lineage>
        <taxon>Eukaryota</taxon>
        <taxon>Fungi</taxon>
        <taxon>Dikarya</taxon>
        <taxon>Ascomycota</taxon>
        <taxon>Pezizomycotina</taxon>
        <taxon>Dothideomycetes</taxon>
        <taxon>Dothideomycetidae</taxon>
        <taxon>Mycosphaerellales</taxon>
        <taxon>Extremaceae</taxon>
        <taxon>Extremus</taxon>
    </lineage>
</organism>
<evidence type="ECO:0000256" key="1">
    <source>
        <dbReference type="ARBA" id="ARBA00022559"/>
    </source>
</evidence>
<reference evidence="12" key="1">
    <citation type="submission" date="2023-04" db="EMBL/GenBank/DDBJ databases">
        <title>Black Yeasts Isolated from many extreme environments.</title>
        <authorList>
            <person name="Coleine C."/>
            <person name="Stajich J.E."/>
            <person name="Selbmann L."/>
        </authorList>
    </citation>
    <scope>NUCLEOTIDE SEQUENCE</scope>
    <source>
        <strain evidence="12">CCFEE 5312</strain>
    </source>
</reference>
<gene>
    <name evidence="9" type="primary">katG</name>
    <name evidence="12" type="ORF">LTR09_006446</name>
</gene>
<feature type="active site" description="Proton acceptor" evidence="9">
    <location>
        <position position="148"/>
    </location>
</feature>
<dbReference type="Gene3D" id="1.10.520.10">
    <property type="match status" value="2"/>
</dbReference>
<comment type="subcellular location">
    <subcellularLocation>
        <location evidence="9">Secreted</location>
    </subcellularLocation>
</comment>
<dbReference type="GO" id="GO:0042744">
    <property type="term" value="P:hydrogen peroxide catabolic process"/>
    <property type="evidence" value="ECO:0007669"/>
    <property type="project" value="UniProtKB-KW"/>
</dbReference>
<dbReference type="EC" id="1.11.1.21" evidence="9 10"/>
<evidence type="ECO:0000256" key="2">
    <source>
        <dbReference type="ARBA" id="ARBA00022617"/>
    </source>
</evidence>
<evidence type="ECO:0000256" key="7">
    <source>
        <dbReference type="ARBA" id="ARBA00049145"/>
    </source>
</evidence>
<dbReference type="NCBIfam" id="TIGR00198">
    <property type="entry name" value="cat_per_HPI"/>
    <property type="match status" value="1"/>
</dbReference>
<feature type="binding site" description="axial binding residue" evidence="9">
    <location>
        <position position="324"/>
    </location>
    <ligand>
        <name>heme</name>
        <dbReference type="ChEBI" id="CHEBI:30413"/>
    </ligand>
    <ligandPart>
        <name>Fe</name>
        <dbReference type="ChEBI" id="CHEBI:18248"/>
    </ligandPart>
</feature>
<dbReference type="GO" id="GO:0070301">
    <property type="term" value="P:cellular response to hydrogen peroxide"/>
    <property type="evidence" value="ECO:0007669"/>
    <property type="project" value="TreeGrafter"/>
</dbReference>
<evidence type="ECO:0000256" key="8">
    <source>
        <dbReference type="ARBA" id="ARBA00051651"/>
    </source>
</evidence>
<keyword evidence="3 9" id="KW-0479">Metal-binding</keyword>
<evidence type="ECO:0000256" key="9">
    <source>
        <dbReference type="HAMAP-Rule" id="MF_03108"/>
    </source>
</evidence>
<feature type="domain" description="Plant heme peroxidase family profile" evidence="11">
    <location>
        <begin position="181"/>
        <end position="490"/>
    </location>
</feature>
<dbReference type="PANTHER" id="PTHR30555:SF0">
    <property type="entry name" value="CATALASE-PEROXIDASE"/>
    <property type="match status" value="1"/>
</dbReference>
<dbReference type="SUPFAM" id="SSF48113">
    <property type="entry name" value="Heme-dependent peroxidases"/>
    <property type="match status" value="2"/>
</dbReference>
<dbReference type="PRINTS" id="PR00458">
    <property type="entry name" value="PEROXIDASE"/>
</dbReference>
<evidence type="ECO:0000256" key="5">
    <source>
        <dbReference type="ARBA" id="ARBA00023004"/>
    </source>
</evidence>
<feature type="site" description="Transition state stabilizer" evidence="9">
    <location>
        <position position="144"/>
    </location>
</feature>
<proteinExistence type="inferred from homology"/>
<dbReference type="GO" id="GO:0020037">
    <property type="term" value="F:heme binding"/>
    <property type="evidence" value="ECO:0007669"/>
    <property type="project" value="InterPro"/>
</dbReference>
<dbReference type="InterPro" id="IPR002016">
    <property type="entry name" value="Haem_peroxidase"/>
</dbReference>
<evidence type="ECO:0000259" key="11">
    <source>
        <dbReference type="PROSITE" id="PS50873"/>
    </source>
</evidence>
<dbReference type="Proteomes" id="UP001271007">
    <property type="component" value="Unassembled WGS sequence"/>
</dbReference>
<dbReference type="EMBL" id="JAWDJX010000020">
    <property type="protein sequence ID" value="KAK3052591.1"/>
    <property type="molecule type" value="Genomic_DNA"/>
</dbReference>
<comment type="catalytic activity">
    <reaction evidence="7 9 10">
        <text>2 H2O2 = O2 + 2 H2O</text>
        <dbReference type="Rhea" id="RHEA:20309"/>
        <dbReference type="ChEBI" id="CHEBI:15377"/>
        <dbReference type="ChEBI" id="CHEBI:15379"/>
        <dbReference type="ChEBI" id="CHEBI:16240"/>
        <dbReference type="EC" id="1.11.1.21"/>
    </reaction>
</comment>
<feature type="domain" description="Plant heme peroxidase family profile" evidence="11">
    <location>
        <begin position="533"/>
        <end position="805"/>
    </location>
</feature>
<dbReference type="PANTHER" id="PTHR30555">
    <property type="entry name" value="HYDROPEROXIDASE I, BIFUNCTIONAL CATALASE-PEROXIDASE"/>
    <property type="match status" value="1"/>
</dbReference>
<comment type="cofactor">
    <cofactor evidence="9">
        <name>heme b</name>
        <dbReference type="ChEBI" id="CHEBI:60344"/>
    </cofactor>
    <text evidence="9">Binds 1 heme b (iron(II)-protoporphyrin IX) group per monomer.</text>
</comment>
<keyword evidence="6 9" id="KW-0376">Hydrogen peroxide</keyword>
<dbReference type="GO" id="GO:0046872">
    <property type="term" value="F:metal ion binding"/>
    <property type="evidence" value="ECO:0007669"/>
    <property type="project" value="UniProtKB-KW"/>
</dbReference>
<comment type="subunit">
    <text evidence="9">Homodimer; disulfide-linked.</text>
</comment>
<keyword evidence="4 9" id="KW-0560">Oxidoreductase</keyword>
<comment type="catalytic activity">
    <reaction evidence="8 9 10">
        <text>H2O2 + AH2 = A + 2 H2O</text>
        <dbReference type="Rhea" id="RHEA:30275"/>
        <dbReference type="ChEBI" id="CHEBI:13193"/>
        <dbReference type="ChEBI" id="CHEBI:15377"/>
        <dbReference type="ChEBI" id="CHEBI:16240"/>
        <dbReference type="ChEBI" id="CHEBI:17499"/>
        <dbReference type="EC" id="1.11.1.21"/>
    </reaction>
</comment>
<keyword evidence="5 9" id="KW-0408">Iron</keyword>
<comment type="function">
    <text evidence="9">Bifunctional enzyme with both catalase and broad-spectrum peroxidase activity. Confers resistance to H(2)O(2) in hyphae. May play an antioxidative role in fungal defense against the host-produced H(2)O(2) (oxidative burst) at the early stage of plant infection.</text>
</comment>
<comment type="similarity">
    <text evidence="9 10">Belongs to the peroxidase family. Peroxidase/catalase subfamily.</text>
</comment>
<keyword evidence="9" id="KW-0964">Secreted</keyword>
<evidence type="ECO:0000313" key="13">
    <source>
        <dbReference type="Proteomes" id="UP001271007"/>
    </source>
</evidence>
<dbReference type="AlphaFoldDB" id="A0AAJ0GBR6"/>
<dbReference type="FunFam" id="1.10.420.10:FF:000004">
    <property type="entry name" value="Catalase-peroxidase"/>
    <property type="match status" value="1"/>
</dbReference>
<keyword evidence="2 9" id="KW-0349">Heme</keyword>
<dbReference type="InterPro" id="IPR010255">
    <property type="entry name" value="Haem_peroxidase_sf"/>
</dbReference>